<feature type="compositionally biased region" description="Low complexity" evidence="1">
    <location>
        <begin position="185"/>
        <end position="195"/>
    </location>
</feature>
<dbReference type="AlphaFoldDB" id="A0A1Q5TH86"/>
<feature type="compositionally biased region" description="Acidic residues" evidence="1">
    <location>
        <begin position="146"/>
        <end position="166"/>
    </location>
</feature>
<dbReference type="InterPro" id="IPR013950">
    <property type="entry name" value="Mis14/Nsl1"/>
</dbReference>
<name>A0A1Q5TH86_9EURO</name>
<organism evidence="2 3">
    <name type="scientific">Penicillium subrubescens</name>
    <dbReference type="NCBI Taxonomy" id="1316194"/>
    <lineage>
        <taxon>Eukaryota</taxon>
        <taxon>Fungi</taxon>
        <taxon>Dikarya</taxon>
        <taxon>Ascomycota</taxon>
        <taxon>Pezizomycotina</taxon>
        <taxon>Eurotiomycetes</taxon>
        <taxon>Eurotiomycetidae</taxon>
        <taxon>Eurotiales</taxon>
        <taxon>Aspergillaceae</taxon>
        <taxon>Penicillium</taxon>
    </lineage>
</organism>
<dbReference type="EMBL" id="MNBE01000656">
    <property type="protein sequence ID" value="OKO99569.1"/>
    <property type="molecule type" value="Genomic_DNA"/>
</dbReference>
<dbReference type="GO" id="GO:0000444">
    <property type="term" value="C:MIS12/MIND type complex"/>
    <property type="evidence" value="ECO:0007669"/>
    <property type="project" value="TreeGrafter"/>
</dbReference>
<feature type="compositionally biased region" description="Acidic residues" evidence="1">
    <location>
        <begin position="174"/>
        <end position="184"/>
    </location>
</feature>
<dbReference type="PANTHER" id="PTHR31749">
    <property type="entry name" value="KINETOCHORE-ASSOCIATED PROTEIN NSL1 HOMOLOG"/>
    <property type="match status" value="1"/>
</dbReference>
<feature type="region of interest" description="Disordered" evidence="1">
    <location>
        <begin position="246"/>
        <end position="269"/>
    </location>
</feature>
<gene>
    <name evidence="2" type="ORF">PENSUB_8414</name>
</gene>
<feature type="region of interest" description="Disordered" evidence="1">
    <location>
        <begin position="146"/>
        <end position="214"/>
    </location>
</feature>
<dbReference type="Pfam" id="PF08641">
    <property type="entry name" value="Mis14"/>
    <property type="match status" value="1"/>
</dbReference>
<reference evidence="2 3" key="1">
    <citation type="submission" date="2016-10" db="EMBL/GenBank/DDBJ databases">
        <title>Genome sequence of the ascomycete fungus Penicillium subrubescens.</title>
        <authorList>
            <person name="De Vries R.P."/>
            <person name="Peng M."/>
            <person name="Dilokpimol A."/>
            <person name="Hilden K."/>
            <person name="Makela M.R."/>
            <person name="Grigoriev I."/>
            <person name="Riley R."/>
            <person name="Granchi Z."/>
        </authorList>
    </citation>
    <scope>NUCLEOTIDE SEQUENCE [LARGE SCALE GENOMIC DNA]</scope>
    <source>
        <strain evidence="2 3">CBS 132785</strain>
    </source>
</reference>
<proteinExistence type="predicted"/>
<sequence>MAAPHYRKVELQSPADFTYLYANTVALSRQKLDLNLPPSATNDDQPDPMRERVRELVDEYITRTFTTASSSISINGLDSSSPAFPFPAAFTAPETVEYEPFDSELASRVSTLYAQLESLTTTVAQLRREAPRKAAKVYAAQLAGLIEEESKEDEDETVMENEDEETQDRTAEDVNTDADADAMDVDTQSASASTSTKRRRSARTRPNPAWTLDIPLGTDEEAERWRNGDMAEVYENALRTLQRLQGEGDSEVGKEAGSEGNALATTVGKAERAGRAAEVVESM</sequence>
<evidence type="ECO:0000313" key="3">
    <source>
        <dbReference type="Proteomes" id="UP000186955"/>
    </source>
</evidence>
<protein>
    <submittedName>
        <fullName evidence="2">Kinetochore protein mis14</fullName>
    </submittedName>
</protein>
<evidence type="ECO:0000256" key="1">
    <source>
        <dbReference type="SAM" id="MobiDB-lite"/>
    </source>
</evidence>
<keyword evidence="3" id="KW-1185">Reference proteome</keyword>
<dbReference type="STRING" id="1316194.A0A1Q5TH86"/>
<dbReference type="GO" id="GO:0000070">
    <property type="term" value="P:mitotic sister chromatid segregation"/>
    <property type="evidence" value="ECO:0007669"/>
    <property type="project" value="InterPro"/>
</dbReference>
<dbReference type="Proteomes" id="UP000186955">
    <property type="component" value="Unassembled WGS sequence"/>
</dbReference>
<evidence type="ECO:0000313" key="2">
    <source>
        <dbReference type="EMBL" id="OKO99569.1"/>
    </source>
</evidence>
<dbReference type="PANTHER" id="PTHR31749:SF3">
    <property type="entry name" value="KINETOCHORE-ASSOCIATED PROTEIN NSL1 HOMOLOG"/>
    <property type="match status" value="1"/>
</dbReference>
<dbReference type="OrthoDB" id="2135762at2759"/>
<comment type="caution">
    <text evidence="2">The sequence shown here is derived from an EMBL/GenBank/DDBJ whole genome shotgun (WGS) entry which is preliminary data.</text>
</comment>
<accession>A0A1Q5TH86</accession>